<keyword evidence="2" id="KW-0378">Hydrolase</keyword>
<evidence type="ECO:0000259" key="1">
    <source>
        <dbReference type="SMART" id="SM00986"/>
    </source>
</evidence>
<evidence type="ECO:0000313" key="2">
    <source>
        <dbReference type="EMBL" id="HIS92281.1"/>
    </source>
</evidence>
<reference evidence="2" key="1">
    <citation type="submission" date="2020-10" db="EMBL/GenBank/DDBJ databases">
        <authorList>
            <person name="Gilroy R."/>
        </authorList>
    </citation>
    <scope>NUCLEOTIDE SEQUENCE</scope>
    <source>
        <strain evidence="2">13766</strain>
    </source>
</reference>
<gene>
    <name evidence="2" type="ORF">IAA84_04610</name>
</gene>
<dbReference type="GO" id="GO:0033958">
    <property type="term" value="F:DNA-deoxyinosine glycosylase activity"/>
    <property type="evidence" value="ECO:0007669"/>
    <property type="project" value="UniProtKB-EC"/>
</dbReference>
<dbReference type="EC" id="3.2.2.15" evidence="2"/>
<dbReference type="InterPro" id="IPR026353">
    <property type="entry name" value="Hypoxan-DNA_Glyclase"/>
</dbReference>
<comment type="caution">
    <text evidence="2">The sequence shown here is derived from an EMBL/GenBank/DDBJ whole genome shotgun (WGS) entry which is preliminary data.</text>
</comment>
<dbReference type="EMBL" id="DVJN01000091">
    <property type="protein sequence ID" value="HIS92281.1"/>
    <property type="molecule type" value="Genomic_DNA"/>
</dbReference>
<evidence type="ECO:0000313" key="3">
    <source>
        <dbReference type="Proteomes" id="UP000824140"/>
    </source>
</evidence>
<protein>
    <submittedName>
        <fullName evidence="2">DNA-deoxyinosine glycosylase</fullName>
        <ecNumber evidence="2">3.2.2.15</ecNumber>
    </submittedName>
</protein>
<feature type="domain" description="Uracil-DNA glycosylase-like" evidence="1">
    <location>
        <begin position="7"/>
        <end position="156"/>
    </location>
</feature>
<proteinExistence type="predicted"/>
<dbReference type="Gene3D" id="3.40.470.10">
    <property type="entry name" value="Uracil-DNA glycosylase-like domain"/>
    <property type="match status" value="1"/>
</dbReference>
<dbReference type="InterPro" id="IPR036895">
    <property type="entry name" value="Uracil-DNA_glycosylase-like_sf"/>
</dbReference>
<dbReference type="InterPro" id="IPR005122">
    <property type="entry name" value="Uracil-DNA_glycosylase-like"/>
</dbReference>
<sequence>MRIESFEPVVSTHAKILILGTMPSVRSLREQFYYAHPRNAFWPIATEIFGMRAESVAEKRILVEACGLALWDIAHSCERQGSLDSAMRDVRPNDIPQLVREHSIERILLNGQTANRLFHRYFPDLARAKPCLVLPSTSPAHTLPFEEKLAAWRDALCPHP</sequence>
<dbReference type="AlphaFoldDB" id="A0A9D1FZD5"/>
<name>A0A9D1FZD5_9FIRM</name>
<dbReference type="Proteomes" id="UP000824140">
    <property type="component" value="Unassembled WGS sequence"/>
</dbReference>
<keyword evidence="2" id="KW-0326">Glycosidase</keyword>
<organism evidence="2 3">
    <name type="scientific">Candidatus Alectryocaccomicrobium excrementavium</name>
    <dbReference type="NCBI Taxonomy" id="2840668"/>
    <lineage>
        <taxon>Bacteria</taxon>
        <taxon>Bacillati</taxon>
        <taxon>Bacillota</taxon>
        <taxon>Clostridia</taxon>
        <taxon>Candidatus Alectryocaccomicrobium</taxon>
    </lineage>
</organism>
<dbReference type="SMART" id="SM00986">
    <property type="entry name" value="UDG"/>
    <property type="match status" value="1"/>
</dbReference>
<accession>A0A9D1FZD5</accession>
<dbReference type="Pfam" id="PF03167">
    <property type="entry name" value="UDG"/>
    <property type="match status" value="1"/>
</dbReference>
<dbReference type="CDD" id="cd10032">
    <property type="entry name" value="UDG-F6_HDG"/>
    <property type="match status" value="1"/>
</dbReference>
<dbReference type="SUPFAM" id="SSF52141">
    <property type="entry name" value="Uracil-DNA glycosylase-like"/>
    <property type="match status" value="1"/>
</dbReference>
<dbReference type="NCBIfam" id="TIGR04274">
    <property type="entry name" value="hypoxanDNAglyco"/>
    <property type="match status" value="1"/>
</dbReference>
<dbReference type="SMART" id="SM00987">
    <property type="entry name" value="UreE_C"/>
    <property type="match status" value="1"/>
</dbReference>
<reference evidence="2" key="2">
    <citation type="journal article" date="2021" name="PeerJ">
        <title>Extensive microbial diversity within the chicken gut microbiome revealed by metagenomics and culture.</title>
        <authorList>
            <person name="Gilroy R."/>
            <person name="Ravi A."/>
            <person name="Getino M."/>
            <person name="Pursley I."/>
            <person name="Horton D.L."/>
            <person name="Alikhan N.F."/>
            <person name="Baker D."/>
            <person name="Gharbi K."/>
            <person name="Hall N."/>
            <person name="Watson M."/>
            <person name="Adriaenssens E.M."/>
            <person name="Foster-Nyarko E."/>
            <person name="Jarju S."/>
            <person name="Secka A."/>
            <person name="Antonio M."/>
            <person name="Oren A."/>
            <person name="Chaudhuri R.R."/>
            <person name="La Ragione R."/>
            <person name="Hildebrand F."/>
            <person name="Pallen M.J."/>
        </authorList>
    </citation>
    <scope>NUCLEOTIDE SEQUENCE</scope>
    <source>
        <strain evidence="2">13766</strain>
    </source>
</reference>